<comment type="caution">
    <text evidence="4">The sequence shown here is derived from an EMBL/GenBank/DDBJ whole genome shotgun (WGS) entry which is preliminary data.</text>
</comment>
<organism evidence="4 5">
    <name type="scientific">Cuscuta epithymum</name>
    <dbReference type="NCBI Taxonomy" id="186058"/>
    <lineage>
        <taxon>Eukaryota</taxon>
        <taxon>Viridiplantae</taxon>
        <taxon>Streptophyta</taxon>
        <taxon>Embryophyta</taxon>
        <taxon>Tracheophyta</taxon>
        <taxon>Spermatophyta</taxon>
        <taxon>Magnoliopsida</taxon>
        <taxon>eudicotyledons</taxon>
        <taxon>Gunneridae</taxon>
        <taxon>Pentapetalae</taxon>
        <taxon>asterids</taxon>
        <taxon>lamiids</taxon>
        <taxon>Solanales</taxon>
        <taxon>Convolvulaceae</taxon>
        <taxon>Cuscuteae</taxon>
        <taxon>Cuscuta</taxon>
        <taxon>Cuscuta subgen. Cuscuta</taxon>
    </lineage>
</organism>
<gene>
    <name evidence="3" type="ORF">CEPIT_LOCUS1061</name>
    <name evidence="4" type="ORF">CEPIT_LOCUS41119</name>
</gene>
<reference evidence="4" key="1">
    <citation type="submission" date="2022-07" db="EMBL/GenBank/DDBJ databases">
        <authorList>
            <person name="Macas J."/>
            <person name="Novak P."/>
            <person name="Neumann P."/>
        </authorList>
    </citation>
    <scope>NUCLEOTIDE SEQUENCE</scope>
</reference>
<dbReference type="Gene3D" id="2.30.29.30">
    <property type="entry name" value="Pleckstrin-homology domain (PH domain)/Phosphotyrosine-binding domain (PTB)"/>
    <property type="match status" value="1"/>
</dbReference>
<evidence type="ECO:0000313" key="3">
    <source>
        <dbReference type="EMBL" id="CAH9057139.1"/>
    </source>
</evidence>
<proteinExistence type="inferred from homology"/>
<keyword evidence="5" id="KW-1185">Reference proteome</keyword>
<dbReference type="SMART" id="SM00568">
    <property type="entry name" value="GRAM"/>
    <property type="match status" value="1"/>
</dbReference>
<dbReference type="InterPro" id="IPR011993">
    <property type="entry name" value="PH-like_dom_sf"/>
</dbReference>
<dbReference type="InterPro" id="IPR004182">
    <property type="entry name" value="GRAM"/>
</dbReference>
<dbReference type="EMBL" id="CAMAPF010000006">
    <property type="protein sequence ID" value="CAH9057139.1"/>
    <property type="molecule type" value="Genomic_DNA"/>
</dbReference>
<name>A0AAV0G9V9_9ASTE</name>
<evidence type="ECO:0000313" key="5">
    <source>
        <dbReference type="Proteomes" id="UP001152523"/>
    </source>
</evidence>
<sequence>MIPQQMSCYSRTGKSPLNAGIPICSFPQKRLLHNSQGQCQAMTLSNEPSKTRSLTFRHKITETVKGKLSLGAKILQVGGVGNIFKLNFQVKEGEKLVKTFQCNLSTTAGPIAGLLFISTEKVSFCSERSLKLLSSNGKCVTTRYKVTIPLTKIKSVNERQNVKKPSKKYVQVITEDKFEFWFMGFINHKRTLRYLQEAVSQNQCQLMLSQIL</sequence>
<dbReference type="Pfam" id="PF02893">
    <property type="entry name" value="GRAM"/>
    <property type="match status" value="1"/>
</dbReference>
<dbReference type="EMBL" id="CAMAPF010001058">
    <property type="protein sequence ID" value="CAH9144019.1"/>
    <property type="molecule type" value="Genomic_DNA"/>
</dbReference>
<dbReference type="Proteomes" id="UP001152523">
    <property type="component" value="Unassembled WGS sequence"/>
</dbReference>
<dbReference type="AlphaFoldDB" id="A0AAV0G9V9"/>
<accession>A0AAV0G9V9</accession>
<comment type="similarity">
    <text evidence="1">Belongs to the GEM family.</text>
</comment>
<protein>
    <recommendedName>
        <fullName evidence="2">GRAM domain-containing protein</fullName>
    </recommendedName>
</protein>
<evidence type="ECO:0000313" key="4">
    <source>
        <dbReference type="EMBL" id="CAH9144019.1"/>
    </source>
</evidence>
<dbReference type="PANTHER" id="PTHR31969">
    <property type="entry name" value="GEM-LIKE PROTEIN 2"/>
    <property type="match status" value="1"/>
</dbReference>
<evidence type="ECO:0000256" key="1">
    <source>
        <dbReference type="ARBA" id="ARBA00009414"/>
    </source>
</evidence>
<feature type="domain" description="GRAM" evidence="2">
    <location>
        <begin position="82"/>
        <end position="160"/>
    </location>
</feature>
<dbReference type="InterPro" id="IPR037848">
    <property type="entry name" value="GEM-like"/>
</dbReference>
<evidence type="ECO:0000259" key="2">
    <source>
        <dbReference type="SMART" id="SM00568"/>
    </source>
</evidence>